<dbReference type="Gene3D" id="3.40.50.2300">
    <property type="match status" value="1"/>
</dbReference>
<dbReference type="PROSITE" id="PS01124">
    <property type="entry name" value="HTH_ARAC_FAMILY_2"/>
    <property type="match status" value="1"/>
</dbReference>
<dbReference type="InterPro" id="IPR001789">
    <property type="entry name" value="Sig_transdc_resp-reg_receiver"/>
</dbReference>
<dbReference type="InterPro" id="IPR011006">
    <property type="entry name" value="CheY-like_superfamily"/>
</dbReference>
<dbReference type="eggNOG" id="COG2207">
    <property type="taxonomic scope" value="Bacteria"/>
</dbReference>
<dbReference type="SMART" id="SM00342">
    <property type="entry name" value="HTH_ARAC"/>
    <property type="match status" value="1"/>
</dbReference>
<dbReference type="InterPro" id="IPR018062">
    <property type="entry name" value="HTH_AraC-typ_CS"/>
</dbReference>
<dbReference type="GO" id="GO:0003700">
    <property type="term" value="F:DNA-binding transcription factor activity"/>
    <property type="evidence" value="ECO:0007669"/>
    <property type="project" value="InterPro"/>
</dbReference>
<dbReference type="AlphaFoldDB" id="H9UH43"/>
<dbReference type="PANTHER" id="PTHR48111:SF1">
    <property type="entry name" value="TWO-COMPONENT RESPONSE REGULATOR ORR33"/>
    <property type="match status" value="1"/>
</dbReference>
<dbReference type="SUPFAM" id="SSF52172">
    <property type="entry name" value="CheY-like"/>
    <property type="match status" value="1"/>
</dbReference>
<keyword evidence="5" id="KW-0804">Transcription</keyword>
<evidence type="ECO:0000256" key="3">
    <source>
        <dbReference type="ARBA" id="ARBA00023015"/>
    </source>
</evidence>
<dbReference type="PANTHER" id="PTHR48111">
    <property type="entry name" value="REGULATOR OF RPOS"/>
    <property type="match status" value="1"/>
</dbReference>
<evidence type="ECO:0000256" key="7">
    <source>
        <dbReference type="SAM" id="MobiDB-lite"/>
    </source>
</evidence>
<keyword evidence="4 10" id="KW-0238">DNA-binding</keyword>
<name>H9UH43_SPIAZ</name>
<dbReference type="HOGENOM" id="CLU_959444_0_0_12"/>
<keyword evidence="3" id="KW-0805">Transcription regulation</keyword>
<dbReference type="InterPro" id="IPR039420">
    <property type="entry name" value="WalR-like"/>
</dbReference>
<keyword evidence="1 6" id="KW-0597">Phosphoprotein</keyword>
<dbReference type="SMART" id="SM00448">
    <property type="entry name" value="REC"/>
    <property type="match status" value="1"/>
</dbReference>
<accession>H9UH43</accession>
<dbReference type="GO" id="GO:0005829">
    <property type="term" value="C:cytosol"/>
    <property type="evidence" value="ECO:0007669"/>
    <property type="project" value="TreeGrafter"/>
</dbReference>
<dbReference type="InterPro" id="IPR018060">
    <property type="entry name" value="HTH_AraC"/>
</dbReference>
<evidence type="ECO:0000256" key="2">
    <source>
        <dbReference type="ARBA" id="ARBA00023012"/>
    </source>
</evidence>
<feature type="domain" description="HTH araC/xylS-type" evidence="8">
    <location>
        <begin position="185"/>
        <end position="289"/>
    </location>
</feature>
<gene>
    <name evidence="10" type="ordered locus">Spiaf_0739</name>
</gene>
<dbReference type="eggNOG" id="COG2204">
    <property type="taxonomic scope" value="Bacteria"/>
</dbReference>
<evidence type="ECO:0000256" key="5">
    <source>
        <dbReference type="ARBA" id="ARBA00023163"/>
    </source>
</evidence>
<evidence type="ECO:0000256" key="4">
    <source>
        <dbReference type="ARBA" id="ARBA00023125"/>
    </source>
</evidence>
<organism evidence="10 11">
    <name type="scientific">Spirochaeta africana (strain ATCC 700263 / DSM 8902 / Z-7692)</name>
    <dbReference type="NCBI Taxonomy" id="889378"/>
    <lineage>
        <taxon>Bacteria</taxon>
        <taxon>Pseudomonadati</taxon>
        <taxon>Spirochaetota</taxon>
        <taxon>Spirochaetia</taxon>
        <taxon>Spirochaetales</taxon>
        <taxon>Spirochaetaceae</taxon>
        <taxon>Spirochaeta</taxon>
    </lineage>
</organism>
<evidence type="ECO:0000259" key="9">
    <source>
        <dbReference type="PROSITE" id="PS50110"/>
    </source>
</evidence>
<dbReference type="Pfam" id="PF00072">
    <property type="entry name" value="Response_reg"/>
    <property type="match status" value="1"/>
</dbReference>
<feature type="compositionally biased region" description="Polar residues" evidence="7">
    <location>
        <begin position="170"/>
        <end position="182"/>
    </location>
</feature>
<evidence type="ECO:0000313" key="11">
    <source>
        <dbReference type="Proteomes" id="UP000007383"/>
    </source>
</evidence>
<dbReference type="Gene3D" id="1.10.10.60">
    <property type="entry name" value="Homeodomain-like"/>
    <property type="match status" value="2"/>
</dbReference>
<dbReference type="Proteomes" id="UP000007383">
    <property type="component" value="Chromosome"/>
</dbReference>
<dbReference type="InterPro" id="IPR001387">
    <property type="entry name" value="Cro/C1-type_HTH"/>
</dbReference>
<proteinExistence type="predicted"/>
<evidence type="ECO:0000256" key="1">
    <source>
        <dbReference type="ARBA" id="ARBA00022553"/>
    </source>
</evidence>
<evidence type="ECO:0000313" key="10">
    <source>
        <dbReference type="EMBL" id="AFG36836.1"/>
    </source>
</evidence>
<dbReference type="CDD" id="cd00093">
    <property type="entry name" value="HTH_XRE"/>
    <property type="match status" value="1"/>
</dbReference>
<dbReference type="PROSITE" id="PS00041">
    <property type="entry name" value="HTH_ARAC_FAMILY_1"/>
    <property type="match status" value="1"/>
</dbReference>
<dbReference type="KEGG" id="sfc:Spiaf_0739"/>
<dbReference type="PATRIC" id="fig|889378.3.peg.745"/>
<dbReference type="CDD" id="cd00156">
    <property type="entry name" value="REC"/>
    <property type="match status" value="1"/>
</dbReference>
<evidence type="ECO:0000259" key="8">
    <source>
        <dbReference type="PROSITE" id="PS01124"/>
    </source>
</evidence>
<dbReference type="RefSeq" id="WP_014454833.1">
    <property type="nucleotide sequence ID" value="NC_017098.1"/>
</dbReference>
<feature type="domain" description="Response regulatory" evidence="9">
    <location>
        <begin position="14"/>
        <end position="129"/>
    </location>
</feature>
<dbReference type="GO" id="GO:0032993">
    <property type="term" value="C:protein-DNA complex"/>
    <property type="evidence" value="ECO:0007669"/>
    <property type="project" value="TreeGrafter"/>
</dbReference>
<dbReference type="GO" id="GO:0000976">
    <property type="term" value="F:transcription cis-regulatory region binding"/>
    <property type="evidence" value="ECO:0007669"/>
    <property type="project" value="TreeGrafter"/>
</dbReference>
<evidence type="ECO:0000256" key="6">
    <source>
        <dbReference type="PROSITE-ProRule" id="PRU00169"/>
    </source>
</evidence>
<dbReference type="PROSITE" id="PS50110">
    <property type="entry name" value="RESPONSE_REGULATORY"/>
    <property type="match status" value="1"/>
</dbReference>
<dbReference type="OrthoDB" id="360808at2"/>
<sequence length="290" mass="32093">MSSARDNIVPRSPRLCLIDDEPAALRAMEFVLRTNGFTWLYAAQSWSEASNILHHTPCEVVLMDINMPGINGIDALLELREHWPDSLTIMMTGVSELKTAVLAMKRGAADYLTKPLNRDELIHTINSVLIDKVMSDELGMSTAPPRPSQNLRELQQRLSPFLPHGLPETLQPSENTNATQTELSQQLAAYLADPANYARQGLTLQQVAQELGTNTSYLSRIINQSANMNFRALLNRIRLAAALQAALSGALKDLTLEGLAHSVGFRQRTTFYAAFRAVAGRTPQEIFSHT</sequence>
<feature type="region of interest" description="Disordered" evidence="7">
    <location>
        <begin position="162"/>
        <end position="182"/>
    </location>
</feature>
<dbReference type="GO" id="GO:0000156">
    <property type="term" value="F:phosphorelay response regulator activity"/>
    <property type="evidence" value="ECO:0007669"/>
    <property type="project" value="TreeGrafter"/>
</dbReference>
<keyword evidence="11" id="KW-1185">Reference proteome</keyword>
<feature type="modified residue" description="4-aspartylphosphate" evidence="6">
    <location>
        <position position="64"/>
    </location>
</feature>
<dbReference type="Pfam" id="PF12833">
    <property type="entry name" value="HTH_18"/>
    <property type="match status" value="1"/>
</dbReference>
<reference evidence="11" key="1">
    <citation type="journal article" date="2013" name="Stand. Genomic Sci.">
        <title>Complete genome sequence of the halophilic bacterium Spirochaeta africana type strain (Z-7692(T)) from the alkaline Lake Magadi in the East African Rift.</title>
        <authorList>
            <person name="Liolos K."/>
            <person name="Abt B."/>
            <person name="Scheuner C."/>
            <person name="Teshima H."/>
            <person name="Held B."/>
            <person name="Lapidus A."/>
            <person name="Nolan M."/>
            <person name="Lucas S."/>
            <person name="Deshpande S."/>
            <person name="Cheng J.F."/>
            <person name="Tapia R."/>
            <person name="Goodwin L.A."/>
            <person name="Pitluck S."/>
            <person name="Pagani I."/>
            <person name="Ivanova N."/>
            <person name="Mavromatis K."/>
            <person name="Mikhailova N."/>
            <person name="Huntemann M."/>
            <person name="Pati A."/>
            <person name="Chen A."/>
            <person name="Palaniappan K."/>
            <person name="Land M."/>
            <person name="Rohde M."/>
            <person name="Tindall B.J."/>
            <person name="Detter J.C."/>
            <person name="Goker M."/>
            <person name="Bristow J."/>
            <person name="Eisen J.A."/>
            <person name="Markowitz V."/>
            <person name="Hugenholtz P."/>
            <person name="Woyke T."/>
            <person name="Klenk H.P."/>
            <person name="Kyrpides N.C."/>
        </authorList>
    </citation>
    <scope>NUCLEOTIDE SEQUENCE</scope>
    <source>
        <strain evidence="11">ATCC 700263 / DSM 8902 / Z-7692</strain>
    </source>
</reference>
<keyword evidence="2" id="KW-0902">Two-component regulatory system</keyword>
<dbReference type="EMBL" id="CP003282">
    <property type="protein sequence ID" value="AFG36836.1"/>
    <property type="molecule type" value="Genomic_DNA"/>
</dbReference>
<dbReference type="STRING" id="889378.Spiaf_0739"/>
<protein>
    <submittedName>
        <fullName evidence="10">Response regulator with CheY-like receiver, AAA-type ATPase, and DNA-binding domains</fullName>
    </submittedName>
</protein>